<keyword evidence="2" id="KW-1185">Reference proteome</keyword>
<organism evidence="1 2">
    <name type="scientific">Zopfia rhizophila CBS 207.26</name>
    <dbReference type="NCBI Taxonomy" id="1314779"/>
    <lineage>
        <taxon>Eukaryota</taxon>
        <taxon>Fungi</taxon>
        <taxon>Dikarya</taxon>
        <taxon>Ascomycota</taxon>
        <taxon>Pezizomycotina</taxon>
        <taxon>Dothideomycetes</taxon>
        <taxon>Dothideomycetes incertae sedis</taxon>
        <taxon>Zopfiaceae</taxon>
        <taxon>Zopfia</taxon>
    </lineage>
</organism>
<protein>
    <recommendedName>
        <fullName evidence="3">F-box domain-containing protein</fullName>
    </recommendedName>
</protein>
<gene>
    <name evidence="1" type="ORF">K469DRAFT_701270</name>
</gene>
<evidence type="ECO:0000313" key="2">
    <source>
        <dbReference type="Proteomes" id="UP000800200"/>
    </source>
</evidence>
<sequence length="510" mass="57805">MVLLHLPPEILDEIISLTLPSGIEAFALCCKAVNARAASQIQRHNTLKRQWKYTAHNSARRGDTLRMLYEISRDSLVALYIESLNLWDRRQLGNVSRDPRRLVTGDFVNFRADEEAMERIRAMVMGSEYLENAGVDAEEWWGKMMKEDEAGDEDYDDAPYTVVSLLGLLPNLKTLQLPHRWYDVRPFENAKDDVKRLVSVLDAIVESSNGGNDSEKPLEKLETMLPFMPAGYEERAGLQCVQPFMPLKSMRELYAVSCLAVDDQYTGIPFQWRFPELNSPLRRVELAYCCMDADGISLLLSHTPSLAVFRYSHQTKWHGCQHDWNPGTFSEAIARHCGKTITELAITVDELYGDICNGASSFLSFPNLQTLEVDVCIFCGPPVESGQERGMYGRVPEGEIPWTEEDIPCLGSMLPESVIEVQINTDFPKPDVVVLKLLLKNLREQREIRLKKLGKVIVWQDKEDSARTLVESAGAAVCVFSPEGTQTRSRSMMPAWKREFEERVGGLEFT</sequence>
<dbReference type="OrthoDB" id="5421601at2759"/>
<reference evidence="1" key="1">
    <citation type="journal article" date="2020" name="Stud. Mycol.">
        <title>101 Dothideomycetes genomes: a test case for predicting lifestyles and emergence of pathogens.</title>
        <authorList>
            <person name="Haridas S."/>
            <person name="Albert R."/>
            <person name="Binder M."/>
            <person name="Bloem J."/>
            <person name="Labutti K."/>
            <person name="Salamov A."/>
            <person name="Andreopoulos B."/>
            <person name="Baker S."/>
            <person name="Barry K."/>
            <person name="Bills G."/>
            <person name="Bluhm B."/>
            <person name="Cannon C."/>
            <person name="Castanera R."/>
            <person name="Culley D."/>
            <person name="Daum C."/>
            <person name="Ezra D."/>
            <person name="Gonzalez J."/>
            <person name="Henrissat B."/>
            <person name="Kuo A."/>
            <person name="Liang C."/>
            <person name="Lipzen A."/>
            <person name="Lutzoni F."/>
            <person name="Magnuson J."/>
            <person name="Mondo S."/>
            <person name="Nolan M."/>
            <person name="Ohm R."/>
            <person name="Pangilinan J."/>
            <person name="Park H.-J."/>
            <person name="Ramirez L."/>
            <person name="Alfaro M."/>
            <person name="Sun H."/>
            <person name="Tritt A."/>
            <person name="Yoshinaga Y."/>
            <person name="Zwiers L.-H."/>
            <person name="Turgeon B."/>
            <person name="Goodwin S."/>
            <person name="Spatafora J."/>
            <person name="Crous P."/>
            <person name="Grigoriev I."/>
        </authorList>
    </citation>
    <scope>NUCLEOTIDE SEQUENCE</scope>
    <source>
        <strain evidence="1">CBS 207.26</strain>
    </source>
</reference>
<evidence type="ECO:0008006" key="3">
    <source>
        <dbReference type="Google" id="ProtNLM"/>
    </source>
</evidence>
<proteinExistence type="predicted"/>
<accession>A0A6A6D941</accession>
<dbReference type="Proteomes" id="UP000800200">
    <property type="component" value="Unassembled WGS sequence"/>
</dbReference>
<dbReference type="EMBL" id="ML994719">
    <property type="protein sequence ID" value="KAF2175947.1"/>
    <property type="molecule type" value="Genomic_DNA"/>
</dbReference>
<evidence type="ECO:0000313" key="1">
    <source>
        <dbReference type="EMBL" id="KAF2175947.1"/>
    </source>
</evidence>
<dbReference type="AlphaFoldDB" id="A0A6A6D941"/>
<name>A0A6A6D941_9PEZI</name>